<dbReference type="Gene3D" id="3.40.1190.10">
    <property type="entry name" value="Mur-like, catalytic domain"/>
    <property type="match status" value="1"/>
</dbReference>
<name>A0A6B2M2W2_9BACT</name>
<comment type="caution">
    <text evidence="7">Lacks conserved residue(s) required for the propagation of feature annotation.</text>
</comment>
<dbReference type="InterPro" id="IPR004101">
    <property type="entry name" value="Mur_ligase_C"/>
</dbReference>
<dbReference type="SUPFAM" id="SSF53244">
    <property type="entry name" value="MurD-like peptide ligases, peptide-binding domain"/>
    <property type="match status" value="1"/>
</dbReference>
<evidence type="ECO:0000256" key="2">
    <source>
        <dbReference type="ARBA" id="ARBA00022618"/>
    </source>
</evidence>
<dbReference type="GO" id="GO:0005737">
    <property type="term" value="C:cytoplasm"/>
    <property type="evidence" value="ECO:0007669"/>
    <property type="project" value="UniProtKB-SubCell"/>
</dbReference>
<dbReference type="InterPro" id="IPR036615">
    <property type="entry name" value="Mur_ligase_C_dom_sf"/>
</dbReference>
<dbReference type="GO" id="GO:0071555">
    <property type="term" value="P:cell wall organization"/>
    <property type="evidence" value="ECO:0007669"/>
    <property type="project" value="UniProtKB-KW"/>
</dbReference>
<comment type="similarity">
    <text evidence="1 7">Belongs to the MurCDEF family. MurE subfamily.</text>
</comment>
<evidence type="ECO:0000256" key="5">
    <source>
        <dbReference type="ARBA" id="ARBA00023306"/>
    </source>
</evidence>
<evidence type="ECO:0000259" key="9">
    <source>
        <dbReference type="Pfam" id="PF01225"/>
    </source>
</evidence>
<keyword evidence="7" id="KW-0460">Magnesium</keyword>
<dbReference type="Gene3D" id="3.40.1390.10">
    <property type="entry name" value="MurE/MurF, N-terminal domain"/>
    <property type="match status" value="1"/>
</dbReference>
<dbReference type="InterPro" id="IPR000713">
    <property type="entry name" value="Mur_ligase_N"/>
</dbReference>
<dbReference type="Pfam" id="PF02875">
    <property type="entry name" value="Mur_ligase_C"/>
    <property type="match status" value="1"/>
</dbReference>
<evidence type="ECO:0000256" key="6">
    <source>
        <dbReference type="ARBA" id="ARBA00023316"/>
    </source>
</evidence>
<evidence type="ECO:0000256" key="4">
    <source>
        <dbReference type="ARBA" id="ARBA00022984"/>
    </source>
</evidence>
<feature type="binding site" evidence="7">
    <location>
        <position position="427"/>
    </location>
    <ligand>
        <name>meso-2,6-diaminopimelate</name>
        <dbReference type="ChEBI" id="CHEBI:57791"/>
    </ligand>
</feature>
<feature type="binding site" evidence="7">
    <location>
        <position position="222"/>
    </location>
    <ligand>
        <name>UDP-N-acetyl-alpha-D-muramoyl-L-alanyl-D-glutamate</name>
        <dbReference type="ChEBI" id="CHEBI:83900"/>
    </ligand>
</feature>
<evidence type="ECO:0000256" key="7">
    <source>
        <dbReference type="HAMAP-Rule" id="MF_00208"/>
    </source>
</evidence>
<gene>
    <name evidence="7" type="primary">murE</name>
    <name evidence="12" type="ORF">G0Q06_12605</name>
</gene>
<dbReference type="InterPro" id="IPR035911">
    <property type="entry name" value="MurE/MurF_N"/>
</dbReference>
<accession>A0A6B2M2W2</accession>
<dbReference type="Pfam" id="PF08245">
    <property type="entry name" value="Mur_ligase_M"/>
    <property type="match status" value="1"/>
</dbReference>
<protein>
    <recommendedName>
        <fullName evidence="7">UDP-N-acetylmuramoyl-L-alanyl-D-glutamate--2,6-diaminopimelate ligase</fullName>
        <ecNumber evidence="7">6.3.2.13</ecNumber>
    </recommendedName>
    <alternativeName>
        <fullName evidence="7">Meso-A2pm-adding enzyme</fullName>
    </alternativeName>
    <alternativeName>
        <fullName evidence="7">Meso-diaminopimelate-adding enzyme</fullName>
    </alternativeName>
    <alternativeName>
        <fullName evidence="7">UDP-MurNAc-L-Ala-D-Glu:meso-diaminopimelate ligase</fullName>
    </alternativeName>
    <alternativeName>
        <fullName evidence="7">UDP-MurNAc-tripeptide synthetase</fullName>
    </alternativeName>
    <alternativeName>
        <fullName evidence="7">UDP-N-acetylmuramyl-tripeptide synthetase</fullName>
    </alternativeName>
</protein>
<dbReference type="HAMAP" id="MF_00208">
    <property type="entry name" value="MurE"/>
    <property type="match status" value="1"/>
</dbReference>
<dbReference type="UniPathway" id="UPA00219"/>
<comment type="catalytic activity">
    <reaction evidence="7">
        <text>UDP-N-acetyl-alpha-D-muramoyl-L-alanyl-D-glutamate + meso-2,6-diaminopimelate + ATP = UDP-N-acetyl-alpha-D-muramoyl-L-alanyl-gamma-D-glutamyl-meso-2,6-diaminopimelate + ADP + phosphate + H(+)</text>
        <dbReference type="Rhea" id="RHEA:23676"/>
        <dbReference type="ChEBI" id="CHEBI:15378"/>
        <dbReference type="ChEBI" id="CHEBI:30616"/>
        <dbReference type="ChEBI" id="CHEBI:43474"/>
        <dbReference type="ChEBI" id="CHEBI:57791"/>
        <dbReference type="ChEBI" id="CHEBI:83900"/>
        <dbReference type="ChEBI" id="CHEBI:83905"/>
        <dbReference type="ChEBI" id="CHEBI:456216"/>
        <dbReference type="EC" id="6.3.2.13"/>
    </reaction>
</comment>
<dbReference type="Proteomes" id="UP000478417">
    <property type="component" value="Unassembled WGS sequence"/>
</dbReference>
<comment type="caution">
    <text evidence="12">The sequence shown here is derived from an EMBL/GenBank/DDBJ whole genome shotgun (WGS) entry which is preliminary data.</text>
</comment>
<keyword evidence="6 7" id="KW-0961">Cell wall biogenesis/degradation</keyword>
<dbReference type="Gene3D" id="3.90.190.20">
    <property type="entry name" value="Mur ligase, C-terminal domain"/>
    <property type="match status" value="1"/>
</dbReference>
<feature type="binding site" evidence="7">
    <location>
        <position position="230"/>
    </location>
    <ligand>
        <name>UDP-N-acetyl-alpha-D-muramoyl-L-alanyl-D-glutamate</name>
        <dbReference type="ChEBI" id="CHEBI:83900"/>
    </ligand>
</feature>
<keyword evidence="7" id="KW-0963">Cytoplasm</keyword>
<evidence type="ECO:0000313" key="13">
    <source>
        <dbReference type="Proteomes" id="UP000478417"/>
    </source>
</evidence>
<dbReference type="GO" id="GO:0008765">
    <property type="term" value="F:UDP-N-acetylmuramoylalanyl-D-glutamate-2,6-diaminopimelate ligase activity"/>
    <property type="evidence" value="ECO:0007669"/>
    <property type="project" value="UniProtKB-UniRule"/>
</dbReference>
<dbReference type="AlphaFoldDB" id="A0A6B2M2W2"/>
<dbReference type="EC" id="6.3.2.13" evidence="7"/>
<keyword evidence="2 7" id="KW-0132">Cell division</keyword>
<dbReference type="Pfam" id="PF01225">
    <property type="entry name" value="Mur_ligase"/>
    <property type="match status" value="1"/>
</dbReference>
<evidence type="ECO:0000259" key="11">
    <source>
        <dbReference type="Pfam" id="PF08245"/>
    </source>
</evidence>
<keyword evidence="5 7" id="KW-0131">Cell cycle</keyword>
<dbReference type="NCBIfam" id="TIGR01085">
    <property type="entry name" value="murE"/>
    <property type="match status" value="1"/>
</dbReference>
<comment type="subcellular location">
    <subcellularLocation>
        <location evidence="7 8">Cytoplasm</location>
    </subcellularLocation>
</comment>
<comment type="pathway">
    <text evidence="7 8">Cell wall biogenesis; peptidoglycan biosynthesis.</text>
</comment>
<keyword evidence="7" id="KW-0067">ATP-binding</keyword>
<evidence type="ECO:0000256" key="1">
    <source>
        <dbReference type="ARBA" id="ARBA00005898"/>
    </source>
</evidence>
<dbReference type="GO" id="GO:0005524">
    <property type="term" value="F:ATP binding"/>
    <property type="evidence" value="ECO:0007669"/>
    <property type="project" value="UniProtKB-UniRule"/>
</dbReference>
<dbReference type="GO" id="GO:0051301">
    <property type="term" value="P:cell division"/>
    <property type="evidence" value="ECO:0007669"/>
    <property type="project" value="UniProtKB-KW"/>
</dbReference>
<evidence type="ECO:0000259" key="10">
    <source>
        <dbReference type="Pfam" id="PF02875"/>
    </source>
</evidence>
<feature type="domain" description="Mur ligase central" evidence="11">
    <location>
        <begin position="154"/>
        <end position="355"/>
    </location>
</feature>
<dbReference type="NCBIfam" id="NF001126">
    <property type="entry name" value="PRK00139.1-4"/>
    <property type="match status" value="1"/>
</dbReference>
<keyword evidence="13" id="KW-1185">Reference proteome</keyword>
<evidence type="ECO:0000256" key="3">
    <source>
        <dbReference type="ARBA" id="ARBA00022960"/>
    </source>
</evidence>
<evidence type="ECO:0000313" key="12">
    <source>
        <dbReference type="EMBL" id="NDV63298.1"/>
    </source>
</evidence>
<feature type="binding site" evidence="7">
    <location>
        <begin position="195"/>
        <end position="196"/>
    </location>
    <ligand>
        <name>UDP-N-acetyl-alpha-D-muramoyl-L-alanyl-D-glutamate</name>
        <dbReference type="ChEBI" id="CHEBI:83900"/>
    </ligand>
</feature>
<dbReference type="PANTHER" id="PTHR23135">
    <property type="entry name" value="MUR LIGASE FAMILY MEMBER"/>
    <property type="match status" value="1"/>
</dbReference>
<feature type="binding site" evidence="7">
    <location>
        <position position="502"/>
    </location>
    <ligand>
        <name>meso-2,6-diaminopimelate</name>
        <dbReference type="ChEBI" id="CHEBI:57791"/>
    </ligand>
</feature>
<dbReference type="InterPro" id="IPR036565">
    <property type="entry name" value="Mur-like_cat_sf"/>
</dbReference>
<dbReference type="InterPro" id="IPR013221">
    <property type="entry name" value="Mur_ligase_cen"/>
</dbReference>
<feature type="binding site" evidence="7">
    <location>
        <position position="506"/>
    </location>
    <ligand>
        <name>meso-2,6-diaminopimelate</name>
        <dbReference type="ChEBI" id="CHEBI:57791"/>
    </ligand>
</feature>
<dbReference type="SUPFAM" id="SSF63418">
    <property type="entry name" value="MurE/MurF N-terminal domain"/>
    <property type="match status" value="1"/>
</dbReference>
<keyword evidence="3 7" id="KW-0133">Cell shape</keyword>
<evidence type="ECO:0000256" key="8">
    <source>
        <dbReference type="RuleBase" id="RU004135"/>
    </source>
</evidence>
<dbReference type="InterPro" id="IPR005761">
    <property type="entry name" value="UDP-N-AcMur-Glu-dNH2Pim_ligase"/>
</dbReference>
<proteinExistence type="inferred from homology"/>
<keyword evidence="7" id="KW-0547">Nucleotide-binding</keyword>
<dbReference type="GO" id="GO:0009252">
    <property type="term" value="P:peptidoglycan biosynthetic process"/>
    <property type="evidence" value="ECO:0007669"/>
    <property type="project" value="UniProtKB-UniRule"/>
</dbReference>
<comment type="function">
    <text evidence="7">Catalyzes the addition of meso-diaminopimelic acid to the nucleotide precursor UDP-N-acetylmuramoyl-L-alanyl-D-glutamate (UMAG) in the biosynthesis of bacterial cell-wall peptidoglycan.</text>
</comment>
<dbReference type="GO" id="GO:0000287">
    <property type="term" value="F:magnesium ion binding"/>
    <property type="evidence" value="ECO:0007669"/>
    <property type="project" value="UniProtKB-UniRule"/>
</dbReference>
<reference evidence="12 13" key="1">
    <citation type="submission" date="2020-02" db="EMBL/GenBank/DDBJ databases">
        <title>Albibacoteraceae fam. nov., the first described family within the subdivision 4 Verrucomicrobia.</title>
        <authorList>
            <person name="Xi F."/>
        </authorList>
    </citation>
    <scope>NUCLEOTIDE SEQUENCE [LARGE SCALE GENOMIC DNA]</scope>
    <source>
        <strain evidence="12 13">CK1056</strain>
    </source>
</reference>
<dbReference type="EMBL" id="JAAGNX010000003">
    <property type="protein sequence ID" value="NDV63298.1"/>
    <property type="molecule type" value="Genomic_DNA"/>
</dbReference>
<comment type="cofactor">
    <cofactor evidence="7">
        <name>Mg(2+)</name>
        <dbReference type="ChEBI" id="CHEBI:18420"/>
    </cofactor>
</comment>
<dbReference type="PANTHER" id="PTHR23135:SF4">
    <property type="entry name" value="UDP-N-ACETYLMURAMOYL-L-ALANYL-D-GLUTAMATE--2,6-DIAMINOPIMELATE LIGASE MURE HOMOLOG, CHLOROPLASTIC"/>
    <property type="match status" value="1"/>
</dbReference>
<feature type="short sequence motif" description="Meso-diaminopimelate recognition motif" evidence="7">
    <location>
        <begin position="451"/>
        <end position="454"/>
    </location>
</feature>
<keyword evidence="7 12" id="KW-0436">Ligase</keyword>
<dbReference type="GO" id="GO:0008360">
    <property type="term" value="P:regulation of cell shape"/>
    <property type="evidence" value="ECO:0007669"/>
    <property type="project" value="UniProtKB-KW"/>
</dbReference>
<feature type="binding site" evidence="7">
    <location>
        <position position="74"/>
    </location>
    <ligand>
        <name>UDP-N-acetyl-alpha-D-muramoyl-L-alanyl-D-glutamate</name>
        <dbReference type="ChEBI" id="CHEBI:83900"/>
    </ligand>
</feature>
<keyword evidence="4 7" id="KW-0573">Peptidoglycan synthesis</keyword>
<comment type="PTM">
    <text evidence="7">Carboxylation is probably crucial for Mg(2+) binding and, consequently, for the gamma-phosphate positioning of ATP.</text>
</comment>
<organism evidence="12 13">
    <name type="scientific">Oceanipulchritudo coccoides</name>
    <dbReference type="NCBI Taxonomy" id="2706888"/>
    <lineage>
        <taxon>Bacteria</taxon>
        <taxon>Pseudomonadati</taxon>
        <taxon>Verrucomicrobiota</taxon>
        <taxon>Opitutia</taxon>
        <taxon>Puniceicoccales</taxon>
        <taxon>Oceanipulchritudinaceae</taxon>
        <taxon>Oceanipulchritudo</taxon>
    </lineage>
</organism>
<sequence length="536" mass="59241">MTEFSLNSLREPERHTLRRVSVADCRAQGSAMLLERAVQRRHMTPTLKHLISGISGLIVTGKDTVTVRALATDSRRVVSGSMFIALPGLRTDGHFYVSEAIDRGASVIVCEKDCWVPPNVTLVQTNDLRSFVACVASRFYGHPEKALELTGFLGTSGKTVACTLLKHFLSKDGPLGVLGTINYSVGGRTLPAHRTTPEAIELFGLFAQIKQRECRRVLMEVSAHGIDQKRVEGLQFRNLVLTNLTPEHLNYHGSLEQYVSLEREYVKGQAKGLKYFIAGIDDGRVHSILETAPESLKAKALTFGCSEGATIRASRITYSERDTRFTLNWPEGQVKLVSPLLGEFNLQNTLAAIACGYAEGLDPVQMGADLLSFPAVRGRMERLDVECPFNLVVDYMHTEAAYDKGLDMLRGLTKGRLITIFGCGGNRDDKTRPVITDIVARKSDIAIATADNPRNETIEAIFEDMRRSNESHDNLRFIDDRRAAIAAAIAQARPGDTVLIAGKGHETFQEFGDCVVPFDDRAVALEILKNQQWHNQ</sequence>
<feature type="binding site" evidence="7">
    <location>
        <position position="228"/>
    </location>
    <ligand>
        <name>UDP-N-acetyl-alpha-D-muramoyl-L-alanyl-D-glutamate</name>
        <dbReference type="ChEBI" id="CHEBI:83900"/>
    </ligand>
</feature>
<feature type="domain" description="Mur ligase N-terminal catalytic" evidence="9">
    <location>
        <begin position="67"/>
        <end position="114"/>
    </location>
</feature>
<dbReference type="SUPFAM" id="SSF53623">
    <property type="entry name" value="MurD-like peptide ligases, catalytic domain"/>
    <property type="match status" value="1"/>
</dbReference>
<feature type="domain" description="Mur ligase C-terminal" evidence="10">
    <location>
        <begin position="378"/>
        <end position="504"/>
    </location>
</feature>
<feature type="binding site" evidence="7">
    <location>
        <begin position="451"/>
        <end position="454"/>
    </location>
    <ligand>
        <name>meso-2,6-diaminopimelate</name>
        <dbReference type="ChEBI" id="CHEBI:57791"/>
    </ligand>
</feature>